<evidence type="ECO:0000256" key="2">
    <source>
        <dbReference type="ARBA" id="ARBA00023239"/>
    </source>
</evidence>
<sequence>MKTKRLLWISTAMMALTLGSYAATKLDTDTMLKAPNGYYLPVTEGKGKDENSRYTCEMPPTPYTGPLQFTSKYEGSDSSRDELSADAESRYQEATSDITHLEKSSVQLAEDYLQGKPGIASRHCLISWLETWAQAGALLSDDHNHTGKSVRKWALGTVASSYFLVKAPENAPEIEAKKRKTIEDWLAQVAQKVVIDWSNRPESKRNNHDYWAAWSVMITSVVLNRQDLFDWANNGLSEGLAQVDSEGFLPNELKRSTRALSYHNYAIQPLVMLSAFSEANHNELKTSERLALIKLVTLTVKSLANPAPFEQKTGEAQVTDGLLTSYALSWMEPYVKYFPESELFSPYFEALRPMKTTRLGGNLTRIFNTSVSALAAPPAYTEVK</sequence>
<dbReference type="Pfam" id="PF05426">
    <property type="entry name" value="Alginate_lyase"/>
    <property type="match status" value="1"/>
</dbReference>
<feature type="domain" description="Alginate lyase" evidence="5">
    <location>
        <begin position="68"/>
        <end position="309"/>
    </location>
</feature>
<gene>
    <name evidence="6" type="ORF">NKI27_00745</name>
</gene>
<feature type="region of interest" description="Disordered" evidence="3">
    <location>
        <begin position="48"/>
        <end position="89"/>
    </location>
</feature>
<evidence type="ECO:0000313" key="6">
    <source>
        <dbReference type="EMBL" id="UZE96304.1"/>
    </source>
</evidence>
<accession>A0ABY6N2S8</accession>
<evidence type="ECO:0000256" key="3">
    <source>
        <dbReference type="SAM" id="MobiDB-lite"/>
    </source>
</evidence>
<evidence type="ECO:0000259" key="5">
    <source>
        <dbReference type="Pfam" id="PF05426"/>
    </source>
</evidence>
<keyword evidence="7" id="KW-1185">Reference proteome</keyword>
<dbReference type="Proteomes" id="UP001163739">
    <property type="component" value="Chromosome"/>
</dbReference>
<feature type="chain" id="PRO_5046919381" evidence="4">
    <location>
        <begin position="23"/>
        <end position="384"/>
    </location>
</feature>
<name>A0ABY6N2S8_9ALTE</name>
<dbReference type="InterPro" id="IPR008929">
    <property type="entry name" value="Chondroitin_lyas"/>
</dbReference>
<evidence type="ECO:0000256" key="1">
    <source>
        <dbReference type="ARBA" id="ARBA00022729"/>
    </source>
</evidence>
<evidence type="ECO:0000256" key="4">
    <source>
        <dbReference type="SAM" id="SignalP"/>
    </source>
</evidence>
<dbReference type="EMBL" id="CP100390">
    <property type="protein sequence ID" value="UZE96304.1"/>
    <property type="molecule type" value="Genomic_DNA"/>
</dbReference>
<dbReference type="RefSeq" id="WP_265047789.1">
    <property type="nucleotide sequence ID" value="NZ_CP100390.1"/>
</dbReference>
<protein>
    <submittedName>
        <fullName evidence="6">Mannuronate-specific alginate lyase</fullName>
    </submittedName>
</protein>
<evidence type="ECO:0000313" key="7">
    <source>
        <dbReference type="Proteomes" id="UP001163739"/>
    </source>
</evidence>
<feature type="signal peptide" evidence="4">
    <location>
        <begin position="1"/>
        <end position="22"/>
    </location>
</feature>
<dbReference type="InterPro" id="IPR008397">
    <property type="entry name" value="Alginate_lyase_dom"/>
</dbReference>
<dbReference type="Gene3D" id="1.50.10.100">
    <property type="entry name" value="Chondroitin AC/alginate lyase"/>
    <property type="match status" value="1"/>
</dbReference>
<keyword evidence="1 4" id="KW-0732">Signal</keyword>
<keyword evidence="2 6" id="KW-0456">Lyase</keyword>
<proteinExistence type="predicted"/>
<feature type="compositionally biased region" description="Basic and acidic residues" evidence="3">
    <location>
        <begin position="74"/>
        <end position="89"/>
    </location>
</feature>
<reference evidence="6" key="1">
    <citation type="submission" date="2022-06" db="EMBL/GenBank/DDBJ databases">
        <title>Alkalimarinus sp. nov., isolated from gut of a Alitta virens.</title>
        <authorList>
            <person name="Yang A.I."/>
            <person name="Shin N.-R."/>
        </authorList>
    </citation>
    <scope>NUCLEOTIDE SEQUENCE</scope>
    <source>
        <strain evidence="6">A2M4</strain>
    </source>
</reference>
<organism evidence="6 7">
    <name type="scientific">Alkalimarinus alittae</name>
    <dbReference type="NCBI Taxonomy" id="2961619"/>
    <lineage>
        <taxon>Bacteria</taxon>
        <taxon>Pseudomonadati</taxon>
        <taxon>Pseudomonadota</taxon>
        <taxon>Gammaproteobacteria</taxon>
        <taxon>Alteromonadales</taxon>
        <taxon>Alteromonadaceae</taxon>
        <taxon>Alkalimarinus</taxon>
    </lineage>
</organism>
<dbReference type="GO" id="GO:0016829">
    <property type="term" value="F:lyase activity"/>
    <property type="evidence" value="ECO:0007669"/>
    <property type="project" value="UniProtKB-KW"/>
</dbReference>
<dbReference type="SUPFAM" id="SSF48230">
    <property type="entry name" value="Chondroitin AC/alginate lyase"/>
    <property type="match status" value="1"/>
</dbReference>